<sequence>MSQSTDEETTFRVRAEIAIAASPHEVYDTVSDLARSGEWSPECRGGRWISGMPGAVGSVFRGDNLRGTDVVSWAPVVRGGWQTESEVTAAERGRLFQWVVLNSAGEKQDSTWTYEIRPTRDGCVLVHHYRLGRLTEGLAKIFDGLSEAGCARFVTEWNAKLGQDVATSLKRLKTVVEQA</sequence>
<evidence type="ECO:0008006" key="3">
    <source>
        <dbReference type="Google" id="ProtNLM"/>
    </source>
</evidence>
<dbReference type="SUPFAM" id="SSF55961">
    <property type="entry name" value="Bet v1-like"/>
    <property type="match status" value="1"/>
</dbReference>
<dbReference type="InterPro" id="IPR019587">
    <property type="entry name" value="Polyketide_cyclase/dehydratase"/>
</dbReference>
<reference evidence="1 2" key="1">
    <citation type="submission" date="2020-08" db="EMBL/GenBank/DDBJ databases">
        <title>Genomic Encyclopedia of Type Strains, Phase III (KMG-III): the genomes of soil and plant-associated and newly described type strains.</title>
        <authorList>
            <person name="Whitman W."/>
        </authorList>
    </citation>
    <scope>NUCLEOTIDE SEQUENCE [LARGE SCALE GENOMIC DNA]</scope>
    <source>
        <strain evidence="1 2">CECT 3266</strain>
    </source>
</reference>
<gene>
    <name evidence="1" type="ORF">FHS39_004615</name>
</gene>
<dbReference type="CDD" id="cd07812">
    <property type="entry name" value="SRPBCC"/>
    <property type="match status" value="1"/>
</dbReference>
<keyword evidence="2" id="KW-1185">Reference proteome</keyword>
<accession>A0A7W7PLP2</accession>
<name>A0A7W7PLP2_9ACTN</name>
<dbReference type="Pfam" id="PF10604">
    <property type="entry name" value="Polyketide_cyc2"/>
    <property type="match status" value="1"/>
</dbReference>
<dbReference type="Proteomes" id="UP000556084">
    <property type="component" value="Unassembled WGS sequence"/>
</dbReference>
<protein>
    <recommendedName>
        <fullName evidence="3">Polyketide cyclase</fullName>
    </recommendedName>
</protein>
<dbReference type="InterPro" id="IPR023393">
    <property type="entry name" value="START-like_dom_sf"/>
</dbReference>
<dbReference type="Gene3D" id="3.30.530.20">
    <property type="match status" value="1"/>
</dbReference>
<proteinExistence type="predicted"/>
<dbReference type="AlphaFoldDB" id="A0A7W7PLP2"/>
<dbReference type="EMBL" id="JACHJH010000008">
    <property type="protein sequence ID" value="MBB4895536.1"/>
    <property type="molecule type" value="Genomic_DNA"/>
</dbReference>
<dbReference type="RefSeq" id="WP_184351319.1">
    <property type="nucleotide sequence ID" value="NZ_JACHJH010000008.1"/>
</dbReference>
<evidence type="ECO:0000313" key="2">
    <source>
        <dbReference type="Proteomes" id="UP000556084"/>
    </source>
</evidence>
<comment type="caution">
    <text evidence="1">The sequence shown here is derived from an EMBL/GenBank/DDBJ whole genome shotgun (WGS) entry which is preliminary data.</text>
</comment>
<organism evidence="1 2">
    <name type="scientific">Streptomyces olivoverticillatus</name>
    <dbReference type="NCBI Taxonomy" id="66427"/>
    <lineage>
        <taxon>Bacteria</taxon>
        <taxon>Bacillati</taxon>
        <taxon>Actinomycetota</taxon>
        <taxon>Actinomycetes</taxon>
        <taxon>Kitasatosporales</taxon>
        <taxon>Streptomycetaceae</taxon>
        <taxon>Streptomyces</taxon>
    </lineage>
</organism>
<evidence type="ECO:0000313" key="1">
    <source>
        <dbReference type="EMBL" id="MBB4895536.1"/>
    </source>
</evidence>